<evidence type="ECO:0000259" key="2">
    <source>
        <dbReference type="Pfam" id="PF07596"/>
    </source>
</evidence>
<feature type="domain" description="DUF1559" evidence="2">
    <location>
        <begin position="886"/>
        <end position="937"/>
    </location>
</feature>
<dbReference type="SUPFAM" id="SSF54523">
    <property type="entry name" value="Pili subunits"/>
    <property type="match status" value="1"/>
</dbReference>
<name>A0A517P572_9PLAN</name>
<keyword evidence="4" id="KW-1185">Reference proteome</keyword>
<feature type="signal peptide" evidence="1">
    <location>
        <begin position="1"/>
        <end position="28"/>
    </location>
</feature>
<reference evidence="3 4" key="1">
    <citation type="submission" date="2019-02" db="EMBL/GenBank/DDBJ databases">
        <title>Deep-cultivation of Planctomycetes and their phenomic and genomic characterization uncovers novel biology.</title>
        <authorList>
            <person name="Wiegand S."/>
            <person name="Jogler M."/>
            <person name="Boedeker C."/>
            <person name="Pinto D."/>
            <person name="Vollmers J."/>
            <person name="Rivas-Marin E."/>
            <person name="Kohn T."/>
            <person name="Peeters S.H."/>
            <person name="Heuer A."/>
            <person name="Rast P."/>
            <person name="Oberbeckmann S."/>
            <person name="Bunk B."/>
            <person name="Jeske O."/>
            <person name="Meyerdierks A."/>
            <person name="Storesund J.E."/>
            <person name="Kallscheuer N."/>
            <person name="Luecker S."/>
            <person name="Lage O.M."/>
            <person name="Pohl T."/>
            <person name="Merkel B.J."/>
            <person name="Hornburger P."/>
            <person name="Mueller R.-W."/>
            <person name="Bruemmer F."/>
            <person name="Labrenz M."/>
            <person name="Spormann A.M."/>
            <person name="Op den Camp H."/>
            <person name="Overmann J."/>
            <person name="Amann R."/>
            <person name="Jetten M.S.M."/>
            <person name="Mascher T."/>
            <person name="Medema M.H."/>
            <person name="Devos D.P."/>
            <person name="Kaster A.-K."/>
            <person name="Ovreas L."/>
            <person name="Rohde M."/>
            <person name="Galperin M.Y."/>
            <person name="Jogler C."/>
        </authorList>
    </citation>
    <scope>NUCLEOTIDE SEQUENCE [LARGE SCALE GENOMIC DNA]</scope>
    <source>
        <strain evidence="3 4">CA12</strain>
    </source>
</reference>
<organism evidence="3 4">
    <name type="scientific">Alienimonas californiensis</name>
    <dbReference type="NCBI Taxonomy" id="2527989"/>
    <lineage>
        <taxon>Bacteria</taxon>
        <taxon>Pseudomonadati</taxon>
        <taxon>Planctomycetota</taxon>
        <taxon>Planctomycetia</taxon>
        <taxon>Planctomycetales</taxon>
        <taxon>Planctomycetaceae</taxon>
        <taxon>Alienimonas</taxon>
    </lineage>
</organism>
<dbReference type="EMBL" id="CP036265">
    <property type="protein sequence ID" value="QDT14527.1"/>
    <property type="molecule type" value="Genomic_DNA"/>
</dbReference>
<evidence type="ECO:0000313" key="4">
    <source>
        <dbReference type="Proteomes" id="UP000318741"/>
    </source>
</evidence>
<evidence type="ECO:0000256" key="1">
    <source>
        <dbReference type="SAM" id="SignalP"/>
    </source>
</evidence>
<protein>
    <recommendedName>
        <fullName evidence="2">DUF1559 domain-containing protein</fullName>
    </recommendedName>
</protein>
<feature type="domain" description="DUF1559" evidence="2">
    <location>
        <begin position="724"/>
        <end position="879"/>
    </location>
</feature>
<keyword evidence="1" id="KW-0732">Signal</keyword>
<dbReference type="PANTHER" id="PTHR30093:SF2">
    <property type="entry name" value="TYPE II SECRETION SYSTEM PROTEIN H"/>
    <property type="match status" value="1"/>
</dbReference>
<dbReference type="PANTHER" id="PTHR30093">
    <property type="entry name" value="GENERAL SECRETION PATHWAY PROTEIN G"/>
    <property type="match status" value="1"/>
</dbReference>
<dbReference type="AlphaFoldDB" id="A0A517P572"/>
<feature type="chain" id="PRO_5022062805" description="DUF1559 domain-containing protein" evidence="1">
    <location>
        <begin position="29"/>
        <end position="957"/>
    </location>
</feature>
<dbReference type="InterPro" id="IPR045584">
    <property type="entry name" value="Pilin-like"/>
</dbReference>
<evidence type="ECO:0000313" key="3">
    <source>
        <dbReference type="EMBL" id="QDT14527.1"/>
    </source>
</evidence>
<gene>
    <name evidence="3" type="ORF">CA12_06020</name>
</gene>
<dbReference type="KEGG" id="acaf:CA12_06020"/>
<proteinExistence type="predicted"/>
<accession>A0A517P572</accession>
<sequence precursor="true">MLRRAGVAAALGVLVVAGLTVLRPTASAQPPTPGEKGLNALQAADVLGEAPPAAVVPGPPLTLGGAPADARGPADLLPADGAVAFVAWAGTAKAGPAFAQTAAHKSLIDSGLLPTVRRSFGAVWQKGFEEARKAVEQATGGGAEQEIDFHFEVDEEDMKEGDIEFEVEDLQSPKDNVEDGPQEFQLQPIEENLDAFDEDVVVEDEEFDAPNPRPEALAALQALGDATLSGGVTLSVHLLEGPPLPSVFVVLPGAADAAEALLSQTTVEEREALQLRQEEVNGVSVTVGNVPGVPPFFNFGLWRVGPHLVGAIGPGAVQRGVAVTTGDAAALGTHPLAEHTPDDALLAGWLDFATVVDRFGEFPAYEADWRPGGQVTVGELLTALGLDALSGVRGSLSADGEALRSEGEWLLRGEPRGLLAALDPAPMSLADLPPLPAEVKSFGACSVDFATLYDGLIDAAGALAELQRPDSRERAMLENAPAVLNDLAGFDVRAALLEPLGSVAAVYSDPHDGGLFGLGGVVAIAVEDAATLKAGLATVADRALTNLPPDAGEQVRITAYQQSGVDVTTVSIAGMFRPSLAVTDEWIVFAPTPQAVAAFLLRADGTLPTWGPTGRWEAPFGRVPAEFTSLSASDPRPAAAFLNNLIGTLLPPINHFAGGPADAILPPSELVTGPLFPNVKWATNTGEGVQGVGYASLPTPMAMGGGGSVATPAILASLLLPAVQQAREAARRMESMNNLKQLGLAAHNYHTVFDTLPRGTAEGTNLPPERRLSWVVALLPYLEEGALAERLDPTQAWDAGPNAQVARTALPWMVNPSDPNGATTDEGYAVTHYVGVAGVGPNAAAAKRHTAKTGIFGYDRTTKFADVTDGLSNTLMYGSVQSNVGPWAQGGPSTVRAFTQQPSIGGPDGFGGYHAGGTDFLTADGAAYFISENIDPQVLEALATARGGEDVDWDEVE</sequence>
<dbReference type="Proteomes" id="UP000318741">
    <property type="component" value="Chromosome"/>
</dbReference>
<dbReference type="InterPro" id="IPR011453">
    <property type="entry name" value="DUF1559"/>
</dbReference>
<dbReference type="Pfam" id="PF07596">
    <property type="entry name" value="SBP_bac_10"/>
    <property type="match status" value="2"/>
</dbReference>